<dbReference type="AlphaFoldDB" id="A0AA88UJ26"/>
<sequence length="84" mass="9361">MQVFCVEHRSCKSRDCPKSDHNSREAVVCETCSITCKTCQIKVCLKHRFPADHACKLKSSSSIAGVKKANMFLADLASRNDINE</sequence>
<comment type="caution">
    <text evidence="1">The sequence shown here is derived from an EMBL/GenBank/DDBJ whole genome shotgun (WGS) entry which is preliminary data.</text>
</comment>
<reference evidence="1" key="1">
    <citation type="submission" date="2022-12" db="EMBL/GenBank/DDBJ databases">
        <title>Draft genome assemblies for two species of Escallonia (Escalloniales).</title>
        <authorList>
            <person name="Chanderbali A."/>
            <person name="Dervinis C."/>
            <person name="Anghel I."/>
            <person name="Soltis D."/>
            <person name="Soltis P."/>
            <person name="Zapata F."/>
        </authorList>
    </citation>
    <scope>NUCLEOTIDE SEQUENCE</scope>
    <source>
        <strain evidence="1">UCBG92.1500</strain>
        <tissue evidence="1">Leaf</tissue>
    </source>
</reference>
<dbReference type="InterPro" id="IPR035896">
    <property type="entry name" value="AN1-like_Znf"/>
</dbReference>
<accession>A0AA88UJ26</accession>
<dbReference type="PANTHER" id="PTHR14677:SF20">
    <property type="entry name" value="ZINC FINGER AN1-TYPE CONTAINING 2A-RELATED"/>
    <property type="match status" value="1"/>
</dbReference>
<protein>
    <recommendedName>
        <fullName evidence="3">AN1-type domain-containing protein</fullName>
    </recommendedName>
</protein>
<dbReference type="SUPFAM" id="SSF118310">
    <property type="entry name" value="AN1-like Zinc finger"/>
    <property type="match status" value="1"/>
</dbReference>
<name>A0AA88UJ26_9ASTE</name>
<evidence type="ECO:0000313" key="2">
    <source>
        <dbReference type="Proteomes" id="UP001187471"/>
    </source>
</evidence>
<dbReference type="Gene3D" id="4.10.1110.10">
    <property type="entry name" value="AN1-like Zinc finger"/>
    <property type="match status" value="1"/>
</dbReference>
<evidence type="ECO:0008006" key="3">
    <source>
        <dbReference type="Google" id="ProtNLM"/>
    </source>
</evidence>
<dbReference type="Proteomes" id="UP001187471">
    <property type="component" value="Unassembled WGS sequence"/>
</dbReference>
<dbReference type="GO" id="GO:0005737">
    <property type="term" value="C:cytoplasm"/>
    <property type="evidence" value="ECO:0007669"/>
    <property type="project" value="TreeGrafter"/>
</dbReference>
<keyword evidence="2" id="KW-1185">Reference proteome</keyword>
<dbReference type="PANTHER" id="PTHR14677">
    <property type="entry name" value="ARSENITE INDUCUBLE RNA ASSOCIATED PROTEIN AIP-1-RELATED"/>
    <property type="match status" value="1"/>
</dbReference>
<gene>
    <name evidence="1" type="ORF">RJ640_007917</name>
</gene>
<dbReference type="EMBL" id="JAVXUO010001028">
    <property type="protein sequence ID" value="KAK2986880.1"/>
    <property type="molecule type" value="Genomic_DNA"/>
</dbReference>
<feature type="non-terminal residue" evidence="1">
    <location>
        <position position="1"/>
    </location>
</feature>
<evidence type="ECO:0000313" key="1">
    <source>
        <dbReference type="EMBL" id="KAK2986880.1"/>
    </source>
</evidence>
<proteinExistence type="predicted"/>
<organism evidence="1 2">
    <name type="scientific">Escallonia rubra</name>
    <dbReference type="NCBI Taxonomy" id="112253"/>
    <lineage>
        <taxon>Eukaryota</taxon>
        <taxon>Viridiplantae</taxon>
        <taxon>Streptophyta</taxon>
        <taxon>Embryophyta</taxon>
        <taxon>Tracheophyta</taxon>
        <taxon>Spermatophyta</taxon>
        <taxon>Magnoliopsida</taxon>
        <taxon>eudicotyledons</taxon>
        <taxon>Gunneridae</taxon>
        <taxon>Pentapetalae</taxon>
        <taxon>asterids</taxon>
        <taxon>campanulids</taxon>
        <taxon>Escalloniales</taxon>
        <taxon>Escalloniaceae</taxon>
        <taxon>Escallonia</taxon>
    </lineage>
</organism>